<dbReference type="Pfam" id="PF01609">
    <property type="entry name" value="DDE_Tnp_1"/>
    <property type="match status" value="1"/>
</dbReference>
<protein>
    <submittedName>
        <fullName evidence="2">Transposase</fullName>
    </submittedName>
</protein>
<accession>A0A5B8VN57</accession>
<evidence type="ECO:0000259" key="1">
    <source>
        <dbReference type="Pfam" id="PF01609"/>
    </source>
</evidence>
<sequence>MLFFVVYNIYTTMAFIRKIKKGNAVYLAKVENYREDGKVKQRVLEYVGKEENGMAVQKVDINKIEAINAKQYANISILYQLAKELNLNYLLGKHHKPIIALLIAHLLCKSSVLKMGKWIEESTVREIIGLDELSTEKLYRSLDYLEECDFEFLEQSIFEYWQKVCPKDNESFVLDVTDTYYNGKHDESTPRKGKEGRVSKLIQIGLGVSFENGFPVFHKVYNGSISNIKVLEDMMRIMAQRGIKSIIMDRGFYSEANVEDLHRLNIDMIVGVKQSIGIKKNILAHIDKEKIYSSKHQVILKGTIVYVQEVEFLFGKLIVIYNPKYEALKKDKMLADGATDAKVKFVGFSLIFHNTRLKPGTVVQKYFEKDVVERSFRTMKGDVQLHPIRLWLPQRVNAHVKLCYLSMCLLSLIKFRCNKLGLQPSEVLSELQMIYKVNLKHSQNGKEFTKVVTLTNLQKNILKALRCSV</sequence>
<feature type="domain" description="Transposase IS4-like" evidence="1">
    <location>
        <begin position="172"/>
        <end position="406"/>
    </location>
</feature>
<dbReference type="PANTHER" id="PTHR34614:SF2">
    <property type="entry name" value="TRANSPOSASE IS4-LIKE DOMAIN-CONTAINING PROTEIN"/>
    <property type="match status" value="1"/>
</dbReference>
<dbReference type="Proteomes" id="UP000321291">
    <property type="component" value="Chromosome"/>
</dbReference>
<name>A0A5B8VN57_9BACT</name>
<dbReference type="InterPro" id="IPR012337">
    <property type="entry name" value="RNaseH-like_sf"/>
</dbReference>
<reference evidence="2 3" key="1">
    <citation type="journal article" date="2017" name="Int. J. Syst. Evol. Microbiol.">
        <title>Arachidicoccus ginsenosidivorans sp. nov., with ginsenoside-converting activity isolated from ginseng cultivating soil.</title>
        <authorList>
            <person name="Siddiqi M.Z."/>
            <person name="Aslam Z."/>
            <person name="Im W.T."/>
        </authorList>
    </citation>
    <scope>NUCLEOTIDE SEQUENCE [LARGE SCALE GENOMIC DNA]</scope>
    <source>
        <strain evidence="2 3">Gsoil 809</strain>
    </source>
</reference>
<dbReference type="SUPFAM" id="SSF53098">
    <property type="entry name" value="Ribonuclease H-like"/>
    <property type="match status" value="1"/>
</dbReference>
<dbReference type="PANTHER" id="PTHR34614">
    <property type="match status" value="1"/>
</dbReference>
<keyword evidence="3" id="KW-1185">Reference proteome</keyword>
<evidence type="ECO:0000313" key="3">
    <source>
        <dbReference type="Proteomes" id="UP000321291"/>
    </source>
</evidence>
<dbReference type="GO" id="GO:0003677">
    <property type="term" value="F:DNA binding"/>
    <property type="evidence" value="ECO:0007669"/>
    <property type="project" value="InterPro"/>
</dbReference>
<gene>
    <name evidence="2" type="ORF">FSB73_16305</name>
</gene>
<dbReference type="KEGG" id="agi:FSB73_16305"/>
<organism evidence="2 3">
    <name type="scientific">Arachidicoccus ginsenosidivorans</name>
    <dbReference type="NCBI Taxonomy" id="496057"/>
    <lineage>
        <taxon>Bacteria</taxon>
        <taxon>Pseudomonadati</taxon>
        <taxon>Bacteroidota</taxon>
        <taxon>Chitinophagia</taxon>
        <taxon>Chitinophagales</taxon>
        <taxon>Chitinophagaceae</taxon>
        <taxon>Arachidicoccus</taxon>
    </lineage>
</organism>
<dbReference type="AlphaFoldDB" id="A0A5B8VN57"/>
<dbReference type="EMBL" id="CP042434">
    <property type="protein sequence ID" value="QEC73007.1"/>
    <property type="molecule type" value="Genomic_DNA"/>
</dbReference>
<evidence type="ECO:0000313" key="2">
    <source>
        <dbReference type="EMBL" id="QEC73007.1"/>
    </source>
</evidence>
<dbReference type="GO" id="GO:0004803">
    <property type="term" value="F:transposase activity"/>
    <property type="evidence" value="ECO:0007669"/>
    <property type="project" value="InterPro"/>
</dbReference>
<dbReference type="InterPro" id="IPR002559">
    <property type="entry name" value="Transposase_11"/>
</dbReference>
<proteinExistence type="predicted"/>
<dbReference type="GO" id="GO:0006313">
    <property type="term" value="P:DNA transposition"/>
    <property type="evidence" value="ECO:0007669"/>
    <property type="project" value="InterPro"/>
</dbReference>